<proteinExistence type="predicted"/>
<feature type="compositionally biased region" description="Basic and acidic residues" evidence="5">
    <location>
        <begin position="64"/>
        <end position="84"/>
    </location>
</feature>
<evidence type="ECO:0000313" key="6">
    <source>
        <dbReference type="EMBL" id="KAF5729437.1"/>
    </source>
</evidence>
<accession>A0A7J7C6G5</accession>
<dbReference type="GO" id="GO:0005524">
    <property type="term" value="F:ATP binding"/>
    <property type="evidence" value="ECO:0007669"/>
    <property type="project" value="UniProtKB-KW"/>
</dbReference>
<dbReference type="Proteomes" id="UP000593562">
    <property type="component" value="Unassembled WGS sequence"/>
</dbReference>
<dbReference type="InterPro" id="IPR027417">
    <property type="entry name" value="P-loop_NTPase"/>
</dbReference>
<protein>
    <submittedName>
        <fullName evidence="6">ATP-dependent RNA helicase DBP3</fullName>
    </submittedName>
</protein>
<dbReference type="PANTHER" id="PTHR47960">
    <property type="entry name" value="DEAD-BOX ATP-DEPENDENT RNA HELICASE 50"/>
    <property type="match status" value="1"/>
</dbReference>
<feature type="compositionally biased region" description="Low complexity" evidence="5">
    <location>
        <begin position="26"/>
        <end position="37"/>
    </location>
</feature>
<evidence type="ECO:0000256" key="2">
    <source>
        <dbReference type="ARBA" id="ARBA00022801"/>
    </source>
</evidence>
<organism evidence="6 7">
    <name type="scientific">Tripterygium wilfordii</name>
    <name type="common">Thunder God vine</name>
    <dbReference type="NCBI Taxonomy" id="458696"/>
    <lineage>
        <taxon>Eukaryota</taxon>
        <taxon>Viridiplantae</taxon>
        <taxon>Streptophyta</taxon>
        <taxon>Embryophyta</taxon>
        <taxon>Tracheophyta</taxon>
        <taxon>Spermatophyta</taxon>
        <taxon>Magnoliopsida</taxon>
        <taxon>eudicotyledons</taxon>
        <taxon>Gunneridae</taxon>
        <taxon>Pentapetalae</taxon>
        <taxon>rosids</taxon>
        <taxon>fabids</taxon>
        <taxon>Celastrales</taxon>
        <taxon>Celastraceae</taxon>
        <taxon>Tripterygium</taxon>
    </lineage>
</organism>
<dbReference type="InParanoid" id="A0A7J7C6G5"/>
<gene>
    <name evidence="6" type="ORF">HS088_TW21G01602</name>
</gene>
<keyword evidence="4" id="KW-0067">ATP-binding</keyword>
<dbReference type="GO" id="GO:0004386">
    <property type="term" value="F:helicase activity"/>
    <property type="evidence" value="ECO:0007669"/>
    <property type="project" value="UniProtKB-KW"/>
</dbReference>
<dbReference type="SUPFAM" id="SSF52540">
    <property type="entry name" value="P-loop containing nucleoside triphosphate hydrolases"/>
    <property type="match status" value="1"/>
</dbReference>
<sequence>MAKGDDIVRRKKNKENRKKLQRDPASKVSARVAAVIAAKKRRKTGKRSMCQGMCFSLPTPEDPFNDKYSTKKDPKKPSKVEEGALAKGKPNPLGKGLFDGKKLKTDHVGHLEVKHEKVQTLKNGHKKPLMPDNLKQTGYVDGRTKTQMDLEADDHYTLELEQTFENSDCPSKFLILCLNAIESDLRLSGSYKIEEKPLFVNYWGVEFWKCYSVGKDILDLSGGSSRIEQIAWLASTAADTIARKEKEGLSFHSPFLLFLVPSQEKGTKVRSVCKPLKALGIHTVSLHPGASLQHQIHGLKSCEPEFLVSTPERLLELVSMKAIDISGVSFLVVDGIEAFCESSCLDAIQTIKQSISGNPLTLVFNDCSNSTSIPALQNLLSEPVSRLSLSGSFFSQSASILRTCQKKKKLVKPRVVKAE</sequence>
<reference evidence="6 7" key="1">
    <citation type="journal article" date="2020" name="Nat. Commun.">
        <title>Genome of Tripterygium wilfordii and identification of cytochrome P450 involved in triptolide biosynthesis.</title>
        <authorList>
            <person name="Tu L."/>
            <person name="Su P."/>
            <person name="Zhang Z."/>
            <person name="Gao L."/>
            <person name="Wang J."/>
            <person name="Hu T."/>
            <person name="Zhou J."/>
            <person name="Zhang Y."/>
            <person name="Zhao Y."/>
            <person name="Liu Y."/>
            <person name="Song Y."/>
            <person name="Tong Y."/>
            <person name="Lu Y."/>
            <person name="Yang J."/>
            <person name="Xu C."/>
            <person name="Jia M."/>
            <person name="Peters R.J."/>
            <person name="Huang L."/>
            <person name="Gao W."/>
        </authorList>
    </citation>
    <scope>NUCLEOTIDE SEQUENCE [LARGE SCALE GENOMIC DNA]</scope>
    <source>
        <strain evidence="7">cv. XIE 37</strain>
        <tissue evidence="6">Leaf</tissue>
    </source>
</reference>
<dbReference type="GO" id="GO:0016787">
    <property type="term" value="F:hydrolase activity"/>
    <property type="evidence" value="ECO:0007669"/>
    <property type="project" value="UniProtKB-KW"/>
</dbReference>
<dbReference type="AlphaFoldDB" id="A0A7J7C6G5"/>
<evidence type="ECO:0000313" key="7">
    <source>
        <dbReference type="Proteomes" id="UP000593562"/>
    </source>
</evidence>
<evidence type="ECO:0000256" key="3">
    <source>
        <dbReference type="ARBA" id="ARBA00022806"/>
    </source>
</evidence>
<dbReference type="FunCoup" id="A0A7J7C6G5">
    <property type="interactions" value="2396"/>
</dbReference>
<evidence type="ECO:0000256" key="4">
    <source>
        <dbReference type="ARBA" id="ARBA00022840"/>
    </source>
</evidence>
<dbReference type="OrthoDB" id="1902637at2759"/>
<evidence type="ECO:0000256" key="1">
    <source>
        <dbReference type="ARBA" id="ARBA00022741"/>
    </source>
</evidence>
<keyword evidence="2" id="KW-0378">Hydrolase</keyword>
<evidence type="ECO:0000256" key="5">
    <source>
        <dbReference type="SAM" id="MobiDB-lite"/>
    </source>
</evidence>
<keyword evidence="7" id="KW-1185">Reference proteome</keyword>
<dbReference type="EMBL" id="JAAARO010000021">
    <property type="protein sequence ID" value="KAF5729437.1"/>
    <property type="molecule type" value="Genomic_DNA"/>
</dbReference>
<keyword evidence="1" id="KW-0547">Nucleotide-binding</keyword>
<dbReference type="Gene3D" id="3.40.50.300">
    <property type="entry name" value="P-loop containing nucleotide triphosphate hydrolases"/>
    <property type="match status" value="1"/>
</dbReference>
<comment type="caution">
    <text evidence="6">The sequence shown here is derived from an EMBL/GenBank/DDBJ whole genome shotgun (WGS) entry which is preliminary data.</text>
</comment>
<keyword evidence="3 6" id="KW-0347">Helicase</keyword>
<feature type="compositionally biased region" description="Basic residues" evidence="5">
    <location>
        <begin position="9"/>
        <end position="20"/>
    </location>
</feature>
<feature type="region of interest" description="Disordered" evidence="5">
    <location>
        <begin position="1"/>
        <end position="98"/>
    </location>
</feature>
<name>A0A7J7C6G5_TRIWF</name>